<dbReference type="GeneID" id="78082935"/>
<name>F8X1Q8_9BACT</name>
<dbReference type="HOGENOM" id="CLU_323081_0_0_10"/>
<protein>
    <recommendedName>
        <fullName evidence="1">Fibrobacter succinogenes major paralogous domain-containing protein</fullName>
    </recommendedName>
</protein>
<sequence length="895" mass="98015">MKQIFFYILPLLLVLIGCRDDYEEGDHFPVSKEGKVQVPFSISMPAQLPKTYALDENDENEVRSIDILAFKVNGNDETFAYRAQADQGSIVDDGVNNKKKFVVTLFKDGSQTYRFVTLANAKDELDNTFAGGITVGTSKEAIMQQLQLTDINKWNVNNGTAGYLPIPMWGETPNSIIIQDNTTITDLKLLRMVAKINVKIDPSISENSFALSSVSLYNYYSAGRIVPDAVNLVTGSSSTVEKPTVIGTTTKGPIDYEGSSIVTNNSIINNIYTFESTVPKTASEVNLSKVTTLVLGGKYNGSTEVSYYRVDIVSGKTYLDILRNHLYTINITKVKSAGYRTKEDAFNSRPINIEAEVVVWDEAAIGNIEFDGQFMLAVSQGKFDFTKSAYTTFSDDNTVSIKTDYKSNDGSVQGWKVTSIIDDSGNPINDWLKTSVNKGDANVTTDMQLILTENNSGANRLGYITISAGRLAYKIEVRQSMVPPLELRLKNLNGEEINELIFESQTAGIIPASQQFVASWMPIDRECSLTYLGLAGKPFSFGSGSDTPGLNGVLNTSAGGTGKQTFTIFPAALTQAEIDASPLIEKASKIDFTLSNGAGFTTKTIYLRQIRYGLQSVLNQYYILDNSQQSMRIKSNSLWKIRSVSDAQSLLVSFDMNQNGGYNVADGDLLLFTLRKPLAEADLSSEIIFTFFDPAGKYQDVQVKIKPVACGINGVAVPLKIGNNNYLTHMYGDKCWMVENSREGIPITYKYEGTVSGGSTSSAYVTYRPTNSPAQYYYGDARTQACPAGWHLATLTEANALRQIVNTAISQNDETKGAQYWAGPKAIGYQSTSASAALTGGAFNISPTYYWKDWSEKGYWWISGSYAIVGTNASLGAPTTSYNTTAFLGVRCVQD</sequence>
<proteinExistence type="predicted"/>
<comment type="caution">
    <text evidence="2">The sequence shown here is derived from an EMBL/GenBank/DDBJ whole genome shotgun (WGS) entry which is preliminary data.</text>
</comment>
<dbReference type="InterPro" id="IPR011871">
    <property type="entry name" value="Fib_succ_major"/>
</dbReference>
<evidence type="ECO:0000313" key="2">
    <source>
        <dbReference type="EMBL" id="EGK06042.1"/>
    </source>
</evidence>
<dbReference type="RefSeq" id="WP_006843676.1">
    <property type="nucleotide sequence ID" value="NZ_AQWJ01000009.1"/>
</dbReference>
<reference evidence="2 3" key="1">
    <citation type="submission" date="2011-04" db="EMBL/GenBank/DDBJ databases">
        <title>The Genome Sequence of Dysgonomonas mossii DSM 22836.</title>
        <authorList>
            <consortium name="The Broad Institute Genome Sequencing Platform"/>
            <person name="Earl A."/>
            <person name="Ward D."/>
            <person name="Feldgarden M."/>
            <person name="Gevers D."/>
            <person name="Pudlo N."/>
            <person name="Martens E."/>
            <person name="Allen-Vercoe E."/>
            <person name="Young S.K."/>
            <person name="Zeng Q."/>
            <person name="Gargeya S."/>
            <person name="Fitzgerald M."/>
            <person name="Haas B."/>
            <person name="Abouelleil A."/>
            <person name="Alvarado L."/>
            <person name="Arachchi H.M."/>
            <person name="Berlin A."/>
            <person name="Brown A."/>
            <person name="Chapman S.B."/>
            <person name="Chen Z."/>
            <person name="Dunbar C."/>
            <person name="Freedman E."/>
            <person name="Gearin G."/>
            <person name="Gellesch M."/>
            <person name="Goldberg J."/>
            <person name="Griggs A."/>
            <person name="Gujja S."/>
            <person name="Heiman D."/>
            <person name="Howarth C."/>
            <person name="Larson L."/>
            <person name="Lui A."/>
            <person name="MacDonald P.J.P."/>
            <person name="Mehta T."/>
            <person name="Montmayeur A."/>
            <person name="Murphy C."/>
            <person name="Neiman D."/>
            <person name="Pearson M."/>
            <person name="Priest M."/>
            <person name="Roberts A."/>
            <person name="Saif S."/>
            <person name="Shea T."/>
            <person name="Shenoy N."/>
            <person name="Sisk P."/>
            <person name="Stolte C."/>
            <person name="Sykes S."/>
            <person name="Yandava C."/>
            <person name="Wortman J."/>
            <person name="Nusbaum C."/>
            <person name="Birren B."/>
        </authorList>
    </citation>
    <scope>NUCLEOTIDE SEQUENCE [LARGE SCALE GENOMIC DNA]</scope>
    <source>
        <strain evidence="2 3">DSM 22836</strain>
    </source>
</reference>
<dbReference type="Pfam" id="PF09603">
    <property type="entry name" value="Fib_succ_major"/>
    <property type="match status" value="1"/>
</dbReference>
<accession>F8X1Q8</accession>
<organism evidence="2 3">
    <name type="scientific">Dysgonomonas mossii DSM 22836</name>
    <dbReference type="NCBI Taxonomy" id="742767"/>
    <lineage>
        <taxon>Bacteria</taxon>
        <taxon>Pseudomonadati</taxon>
        <taxon>Bacteroidota</taxon>
        <taxon>Bacteroidia</taxon>
        <taxon>Bacteroidales</taxon>
        <taxon>Dysgonomonadaceae</taxon>
        <taxon>Dysgonomonas</taxon>
    </lineage>
</organism>
<evidence type="ECO:0000259" key="1">
    <source>
        <dbReference type="Pfam" id="PF09603"/>
    </source>
</evidence>
<dbReference type="Proteomes" id="UP000006420">
    <property type="component" value="Unassembled WGS sequence"/>
</dbReference>
<dbReference type="OrthoDB" id="997404at2"/>
<feature type="domain" description="Fibrobacter succinogenes major paralogous" evidence="1">
    <location>
        <begin position="731"/>
        <end position="894"/>
    </location>
</feature>
<keyword evidence="3" id="KW-1185">Reference proteome</keyword>
<dbReference type="eggNOG" id="ENOG50308JW">
    <property type="taxonomic scope" value="Bacteria"/>
</dbReference>
<dbReference type="Gene3D" id="2.60.40.3690">
    <property type="match status" value="1"/>
</dbReference>
<evidence type="ECO:0000313" key="3">
    <source>
        <dbReference type="Proteomes" id="UP000006420"/>
    </source>
</evidence>
<dbReference type="AlphaFoldDB" id="F8X1Q8"/>
<dbReference type="PROSITE" id="PS51257">
    <property type="entry name" value="PROKAR_LIPOPROTEIN"/>
    <property type="match status" value="1"/>
</dbReference>
<dbReference type="EMBL" id="ADLW01000010">
    <property type="protein sequence ID" value="EGK06042.1"/>
    <property type="molecule type" value="Genomic_DNA"/>
</dbReference>
<gene>
    <name evidence="2" type="ORF">HMPREF9456_02306</name>
</gene>
<dbReference type="STRING" id="742767.HMPREF9456_02306"/>